<keyword evidence="5 7" id="KW-0472">Membrane</keyword>
<reference evidence="8 9" key="1">
    <citation type="journal article" date="2019" name="Sci. Data">
        <title>Hybrid genome assembly and annotation of Danionella translucida.</title>
        <authorList>
            <person name="Kadobianskyi M."/>
            <person name="Schulze L."/>
            <person name="Schuelke M."/>
            <person name="Judkewitz B."/>
        </authorList>
    </citation>
    <scope>NUCLEOTIDE SEQUENCE [LARGE SCALE GENOMIC DNA]</scope>
    <source>
        <strain evidence="8 9">Bolton</strain>
    </source>
</reference>
<feature type="transmembrane region" description="Helical" evidence="7">
    <location>
        <begin position="250"/>
        <end position="273"/>
    </location>
</feature>
<evidence type="ECO:0000256" key="7">
    <source>
        <dbReference type="SAM" id="Phobius"/>
    </source>
</evidence>
<comment type="caution">
    <text evidence="8">The sequence shown here is derived from an EMBL/GenBank/DDBJ whole genome shotgun (WGS) entry which is preliminary data.</text>
</comment>
<keyword evidence="9" id="KW-1185">Reference proteome</keyword>
<evidence type="ECO:0000313" key="9">
    <source>
        <dbReference type="Proteomes" id="UP000316079"/>
    </source>
</evidence>
<dbReference type="PANTHER" id="PTHR13531:SF4">
    <property type="entry name" value="TRANSMEMBRANE PROTEIN 17B"/>
    <property type="match status" value="1"/>
</dbReference>
<proteinExistence type="predicted"/>
<dbReference type="GO" id="GO:0035869">
    <property type="term" value="C:ciliary transition zone"/>
    <property type="evidence" value="ECO:0007669"/>
    <property type="project" value="TreeGrafter"/>
</dbReference>
<gene>
    <name evidence="8" type="ORF">DNTS_035323</name>
</gene>
<evidence type="ECO:0000313" key="8">
    <source>
        <dbReference type="EMBL" id="TRY87502.1"/>
    </source>
</evidence>
<sequence>MDVTLSQSPLEPISQSDSATCCQILISSLKGTALTLISAKDLNLLGSAEVSAPERSMWFTFLIFLTLCSSGRSAENATAEVEELVIARGKLLRGGMIHKEDAGALPIPDGAMGVIYDSGEDKNPRLIFYNDKDEEVKRSEKGLPVISRHTEACRSEAGSAGLPGTMPVFYTPIPQNLRAGLTNASSSVFLNNRTRDSTDFREHAQENEESAEVSSHLPLQMLLYFNICFFPFWWISEVIMLQLKFCYLPLYYQCLLVTGVILISICELLRMYLGYSGNLKEKVPELAGFWLISFLFQLPILLFFITDQDILILPLERAVHSVYLIFLLAELSTSFLALRVMTRKLARQFHLKHFIQVDGLHAAEALPMFALPHGGRSVLPGMPLSYILRGLAKSVIIVNSIETPSFIET</sequence>
<dbReference type="Proteomes" id="UP000316079">
    <property type="component" value="Unassembled WGS sequence"/>
</dbReference>
<dbReference type="EMBL" id="SRMA01026123">
    <property type="protein sequence ID" value="TRY87502.1"/>
    <property type="molecule type" value="Genomic_DNA"/>
</dbReference>
<dbReference type="Pfam" id="PF09799">
    <property type="entry name" value="Transmemb_17"/>
    <property type="match status" value="1"/>
</dbReference>
<organism evidence="8 9">
    <name type="scientific">Danionella cerebrum</name>
    <dbReference type="NCBI Taxonomy" id="2873325"/>
    <lineage>
        <taxon>Eukaryota</taxon>
        <taxon>Metazoa</taxon>
        <taxon>Chordata</taxon>
        <taxon>Craniata</taxon>
        <taxon>Vertebrata</taxon>
        <taxon>Euteleostomi</taxon>
        <taxon>Actinopterygii</taxon>
        <taxon>Neopterygii</taxon>
        <taxon>Teleostei</taxon>
        <taxon>Ostariophysi</taxon>
        <taxon>Cypriniformes</taxon>
        <taxon>Danionidae</taxon>
        <taxon>Danioninae</taxon>
        <taxon>Danionella</taxon>
    </lineage>
</organism>
<dbReference type="OrthoDB" id="311720at2759"/>
<feature type="transmembrane region" description="Helical" evidence="7">
    <location>
        <begin position="285"/>
        <end position="306"/>
    </location>
</feature>
<feature type="transmembrane region" description="Helical" evidence="7">
    <location>
        <begin position="222"/>
        <end position="244"/>
    </location>
</feature>
<dbReference type="GO" id="GO:0016020">
    <property type="term" value="C:membrane"/>
    <property type="evidence" value="ECO:0007669"/>
    <property type="project" value="UniProtKB-SubCell"/>
</dbReference>
<dbReference type="STRING" id="623744.A0A553QC50"/>
<dbReference type="GO" id="GO:1905515">
    <property type="term" value="P:non-motile cilium assembly"/>
    <property type="evidence" value="ECO:0007669"/>
    <property type="project" value="TreeGrafter"/>
</dbReference>
<evidence type="ECO:0000256" key="3">
    <source>
        <dbReference type="ARBA" id="ARBA00022692"/>
    </source>
</evidence>
<evidence type="ECO:0000256" key="1">
    <source>
        <dbReference type="ARBA" id="ARBA00004138"/>
    </source>
</evidence>
<feature type="transmembrane region" description="Helical" evidence="7">
    <location>
        <begin position="318"/>
        <end position="338"/>
    </location>
</feature>
<comment type="subcellular location">
    <subcellularLocation>
        <location evidence="1">Cell projection</location>
        <location evidence="1">Cilium</location>
    </subcellularLocation>
    <subcellularLocation>
        <location evidence="2">Membrane</location>
        <topology evidence="2">Multi-pass membrane protein</topology>
    </subcellularLocation>
</comment>
<dbReference type="InterPro" id="IPR019184">
    <property type="entry name" value="Uncharacterised_TM-17"/>
</dbReference>
<dbReference type="PANTHER" id="PTHR13531">
    <property type="entry name" value="GEO07735P1-RELATED-RELATED"/>
    <property type="match status" value="1"/>
</dbReference>
<accession>A0A553QC50</accession>
<keyword evidence="4 7" id="KW-1133">Transmembrane helix</keyword>
<protein>
    <recommendedName>
        <fullName evidence="10">Transmembrane protein 17</fullName>
    </recommendedName>
</protein>
<evidence type="ECO:0000256" key="2">
    <source>
        <dbReference type="ARBA" id="ARBA00004141"/>
    </source>
</evidence>
<evidence type="ECO:0008006" key="10">
    <source>
        <dbReference type="Google" id="ProtNLM"/>
    </source>
</evidence>
<evidence type="ECO:0000256" key="6">
    <source>
        <dbReference type="ARBA" id="ARBA00023273"/>
    </source>
</evidence>
<keyword evidence="3 7" id="KW-0812">Transmembrane</keyword>
<dbReference type="AlphaFoldDB" id="A0A553QC50"/>
<evidence type="ECO:0000256" key="5">
    <source>
        <dbReference type="ARBA" id="ARBA00023136"/>
    </source>
</evidence>
<name>A0A553QC50_9TELE</name>
<keyword evidence="6" id="KW-0966">Cell projection</keyword>
<evidence type="ECO:0000256" key="4">
    <source>
        <dbReference type="ARBA" id="ARBA00022989"/>
    </source>
</evidence>